<dbReference type="Pfam" id="PF08486">
    <property type="entry name" value="SpoIID"/>
    <property type="match status" value="1"/>
</dbReference>
<dbReference type="InterPro" id="IPR014225">
    <property type="entry name" value="Spore_II_D_firmicutes"/>
</dbReference>
<feature type="transmembrane region" description="Helical" evidence="1">
    <location>
        <begin position="7"/>
        <end position="30"/>
    </location>
</feature>
<feature type="domain" description="Sporulation stage II protein D amidase enhancer LytB N-terminal" evidence="2">
    <location>
        <begin position="62"/>
        <end position="167"/>
    </location>
</feature>
<dbReference type="AlphaFoldDB" id="A0A5C6VME1"/>
<dbReference type="PANTHER" id="PTHR30032:SF4">
    <property type="entry name" value="AMIDASE ENHANCER"/>
    <property type="match status" value="1"/>
</dbReference>
<proteinExistence type="predicted"/>
<dbReference type="OrthoDB" id="9794671at2"/>
<dbReference type="NCBIfam" id="TIGR02669">
    <property type="entry name" value="SpoIID_LytB"/>
    <property type="match status" value="1"/>
</dbReference>
<comment type="caution">
    <text evidence="3">The sequence shown here is derived from an EMBL/GenBank/DDBJ whole genome shotgun (WGS) entry which is preliminary data.</text>
</comment>
<keyword evidence="1" id="KW-0812">Transmembrane</keyword>
<accession>A0A5C6VME1</accession>
<gene>
    <name evidence="3" type="primary">spoIID</name>
    <name evidence="3" type="ORF">FS935_19030</name>
</gene>
<evidence type="ECO:0000256" key="1">
    <source>
        <dbReference type="SAM" id="Phobius"/>
    </source>
</evidence>
<evidence type="ECO:0000313" key="4">
    <source>
        <dbReference type="Proteomes" id="UP000321363"/>
    </source>
</evidence>
<dbReference type="EMBL" id="VOQF01000014">
    <property type="protein sequence ID" value="TXC85924.1"/>
    <property type="molecule type" value="Genomic_DNA"/>
</dbReference>
<evidence type="ECO:0000259" key="2">
    <source>
        <dbReference type="Pfam" id="PF08486"/>
    </source>
</evidence>
<sequence length="340" mass="37908">MKPIKPALFIFGGLFIIILLIPTLLVTPFMDQSKGKLGEELTVAKSNVPVLAESPVDVPVYRSQAQQIENIPLEEYVIGVVASEMPAEFETEALKAQALAARTYITKQLMNEKTYGAPAGSVVTDTTMHQVYKNQEELKKQWGNDYIAKLNKITEAVAATQGKILTYDQKPIDASFFSTSNGYTENSEAYWKEAIPYLKSVNSTWDEKSPKFYDQKIITIKEFEQTLGVKIDTSKETVGTIKELTPGKRVAKVEISGKEFTGRQIREKLELKSSDFTWKIKGNSIVIETEGFGHGVGMSQYGANFMAEAGKTYDEILSHYYQGTEIGTAEPFLSKYTAKQ</sequence>
<protein>
    <submittedName>
        <fullName evidence="3">Stage II sporulation protein D</fullName>
    </submittedName>
</protein>
<organism evidence="3 4">
    <name type="scientific">Metabacillus litoralis</name>
    <dbReference type="NCBI Taxonomy" id="152268"/>
    <lineage>
        <taxon>Bacteria</taxon>
        <taxon>Bacillati</taxon>
        <taxon>Bacillota</taxon>
        <taxon>Bacilli</taxon>
        <taxon>Bacillales</taxon>
        <taxon>Bacillaceae</taxon>
        <taxon>Metabacillus</taxon>
    </lineage>
</organism>
<name>A0A5C6VME1_9BACI</name>
<dbReference type="NCBIfam" id="TIGR02870">
    <property type="entry name" value="spore_II_D"/>
    <property type="match status" value="1"/>
</dbReference>
<keyword evidence="4" id="KW-1185">Reference proteome</keyword>
<dbReference type="InterPro" id="IPR013486">
    <property type="entry name" value="SpoIID/LytB"/>
</dbReference>
<dbReference type="Proteomes" id="UP000321363">
    <property type="component" value="Unassembled WGS sequence"/>
</dbReference>
<dbReference type="GO" id="GO:0030435">
    <property type="term" value="P:sporulation resulting in formation of a cellular spore"/>
    <property type="evidence" value="ECO:0007669"/>
    <property type="project" value="InterPro"/>
</dbReference>
<dbReference type="PANTHER" id="PTHR30032">
    <property type="entry name" value="N-ACETYLMURAMOYL-L-ALANINE AMIDASE-RELATED"/>
    <property type="match status" value="1"/>
</dbReference>
<dbReference type="InterPro" id="IPR051922">
    <property type="entry name" value="Bact_Sporulation_Assoc"/>
</dbReference>
<dbReference type="InterPro" id="IPR013693">
    <property type="entry name" value="SpoIID/LytB_N"/>
</dbReference>
<reference evidence="3 4" key="1">
    <citation type="journal article" date="2005" name="Int. J. Syst. Evol. Microbiol.">
        <title>Bacillus litoralis sp. nov., isolated from a tidal flat of the Yellow Sea in Korea.</title>
        <authorList>
            <person name="Yoon J.H."/>
            <person name="Oh T.K."/>
        </authorList>
    </citation>
    <scope>NUCLEOTIDE SEQUENCE [LARGE SCALE GENOMIC DNA]</scope>
    <source>
        <strain evidence="3 4">SW-211</strain>
    </source>
</reference>
<keyword evidence="1" id="KW-1133">Transmembrane helix</keyword>
<evidence type="ECO:0000313" key="3">
    <source>
        <dbReference type="EMBL" id="TXC85924.1"/>
    </source>
</evidence>
<dbReference type="GO" id="GO:0030288">
    <property type="term" value="C:outer membrane-bounded periplasmic space"/>
    <property type="evidence" value="ECO:0007669"/>
    <property type="project" value="TreeGrafter"/>
</dbReference>
<keyword evidence="1" id="KW-0472">Membrane</keyword>